<sequence>MKHFTLKSLFTLFIFFITATTFAQTELKGKVADFLTFQPIESASVYIENTTIGSITNADGNFVLKVPQQHLQDTLVISSIGYKSFKVIISEFENGSDIFLEEDVASLDEVVIVADPRPTTGNGIVEKAIEKLPKNLPEQAYLQKGFLRHKERNKKEYKWLIESAITLYDSSYAAGAKDNLKINVDETRKSYDLRDVDSLFTYSAYLKSMNSKASNLNRNSIKTSSLIEAIKWNDSRVNGLENLFKGKLNLVRNSNVTGALLGKNMLEKHQFELDTILVDNGRKIYKIKIEKGADFVGLNTPNIYNEGFEPKGWIYIYYDNYAIKKVEYELVAASDVQKKRSKSLFDTQTIHKLVMTYKDYDGKMYPNYIYYETPKLVNTGDRSSDRIKTEAEPGFDKDEQYYYTIQEILFSDIIQEPELIKQELQQNDWSADIFSSKPYNESFWKSYNVLLESKEEEKLIQDLSKRASLYKE</sequence>
<dbReference type="SUPFAM" id="SSF49464">
    <property type="entry name" value="Carboxypeptidase regulatory domain-like"/>
    <property type="match status" value="1"/>
</dbReference>
<dbReference type="InterPro" id="IPR008969">
    <property type="entry name" value="CarboxyPept-like_regulatory"/>
</dbReference>
<gene>
    <name evidence="2" type="ORF">LS48_12205</name>
</gene>
<protein>
    <recommendedName>
        <fullName evidence="4">Carboxypeptidase-like regulatory domain-containing protein</fullName>
    </recommendedName>
</protein>
<evidence type="ECO:0008006" key="4">
    <source>
        <dbReference type="Google" id="ProtNLM"/>
    </source>
</evidence>
<comment type="caution">
    <text evidence="2">The sequence shown here is derived from an EMBL/GenBank/DDBJ whole genome shotgun (WGS) entry which is preliminary data.</text>
</comment>
<dbReference type="AlphaFoldDB" id="A0A137RFP6"/>
<proteinExistence type="predicted"/>
<dbReference type="STRING" id="1548749.LS48_12205"/>
<reference evidence="3" key="1">
    <citation type="submission" date="2014-10" db="EMBL/GenBank/DDBJ databases">
        <title>Genome sequencing of Vitellibacter sp. D-24.</title>
        <authorList>
            <person name="Thevarajoo S."/>
            <person name="Selvaratnam C."/>
            <person name="Goh K.M."/>
            <person name="Chong C.S."/>
        </authorList>
    </citation>
    <scope>NUCLEOTIDE SEQUENCE [LARGE SCALE GENOMIC DNA]</scope>
    <source>
        <strain evidence="3">D-24</strain>
    </source>
</reference>
<keyword evidence="3" id="KW-1185">Reference proteome</keyword>
<evidence type="ECO:0000256" key="1">
    <source>
        <dbReference type="SAM" id="SignalP"/>
    </source>
</evidence>
<dbReference type="OrthoDB" id="1164701at2"/>
<feature type="chain" id="PRO_5007479620" description="Carboxypeptidase-like regulatory domain-containing protein" evidence="1">
    <location>
        <begin position="24"/>
        <end position="472"/>
    </location>
</feature>
<evidence type="ECO:0000313" key="2">
    <source>
        <dbReference type="EMBL" id="KXN98319.1"/>
    </source>
</evidence>
<evidence type="ECO:0000313" key="3">
    <source>
        <dbReference type="Proteomes" id="UP000070138"/>
    </source>
</evidence>
<reference evidence="2 3" key="2">
    <citation type="journal article" date="2016" name="Int. J. Syst. Evol. Microbiol.">
        <title>Vitellibacter aquimaris sp. nov., a marine bacterium isolated from seawater.</title>
        <authorList>
            <person name="Thevarajoo S."/>
            <person name="Selvaratnam C."/>
            <person name="Goh K.M."/>
            <person name="Hong K.W."/>
            <person name="Chan X.Y."/>
            <person name="Chan K.G."/>
            <person name="Chong C.S."/>
        </authorList>
    </citation>
    <scope>NUCLEOTIDE SEQUENCE [LARGE SCALE GENOMIC DNA]</scope>
    <source>
        <strain evidence="2 3">D-24</strain>
    </source>
</reference>
<dbReference type="Proteomes" id="UP000070138">
    <property type="component" value="Unassembled WGS sequence"/>
</dbReference>
<feature type="signal peptide" evidence="1">
    <location>
        <begin position="1"/>
        <end position="23"/>
    </location>
</feature>
<accession>A0A137RFP6</accession>
<dbReference type="PATRIC" id="fig|1548749.3.peg.2556"/>
<dbReference type="Pfam" id="PF13715">
    <property type="entry name" value="CarbopepD_reg_2"/>
    <property type="match status" value="1"/>
</dbReference>
<dbReference type="Gene3D" id="2.60.40.1120">
    <property type="entry name" value="Carboxypeptidase-like, regulatory domain"/>
    <property type="match status" value="1"/>
</dbReference>
<organism evidence="2 3">
    <name type="scientific">Aequorivita aquimaris</name>
    <dbReference type="NCBI Taxonomy" id="1548749"/>
    <lineage>
        <taxon>Bacteria</taxon>
        <taxon>Pseudomonadati</taxon>
        <taxon>Bacteroidota</taxon>
        <taxon>Flavobacteriia</taxon>
        <taxon>Flavobacteriales</taxon>
        <taxon>Flavobacteriaceae</taxon>
        <taxon>Aequorivita</taxon>
    </lineage>
</organism>
<dbReference type="EMBL" id="JRWG01000008">
    <property type="protein sequence ID" value="KXN98319.1"/>
    <property type="molecule type" value="Genomic_DNA"/>
</dbReference>
<name>A0A137RFP6_9FLAO</name>
<dbReference type="RefSeq" id="WP_062622794.1">
    <property type="nucleotide sequence ID" value="NZ_JRWG01000008.1"/>
</dbReference>
<keyword evidence="1" id="KW-0732">Signal</keyword>